<sequence length="125" mass="13845">MKIFNFAKDAGNAITLFGSINMVMSRIIQIGKGRYPYWMYSHLEANGKIGEHAASTDQLLLIVSGSGQVKGKENVFQDVTRNDAVLWERTEMHKTITEAGLTAIVIEGNSIDPAPYLPMKQGHSY</sequence>
<evidence type="ECO:0008006" key="3">
    <source>
        <dbReference type="Google" id="ProtNLM"/>
    </source>
</evidence>
<dbReference type="AlphaFoldDB" id="A0A024QE64"/>
<reference evidence="1 2" key="1">
    <citation type="submission" date="2014-03" db="EMBL/GenBank/DDBJ databases">
        <authorList>
            <person name="Urmite Genomes U."/>
        </authorList>
    </citation>
    <scope>NUCLEOTIDE SEQUENCE [LARGE SCALE GENOMIC DNA]</scope>
    <source>
        <strain evidence="1 2">Vm-5</strain>
    </source>
</reference>
<evidence type="ECO:0000313" key="2">
    <source>
        <dbReference type="Proteomes" id="UP000028875"/>
    </source>
</evidence>
<accession>A0A024QE64</accession>
<dbReference type="eggNOG" id="COG1917">
    <property type="taxonomic scope" value="Bacteria"/>
</dbReference>
<evidence type="ECO:0000313" key="1">
    <source>
        <dbReference type="EMBL" id="CDQ40848.1"/>
    </source>
</evidence>
<name>A0A024QE64_9BACI</name>
<reference evidence="2" key="2">
    <citation type="submission" date="2014-05" db="EMBL/GenBank/DDBJ databases">
        <title>Draft genome sequence of Virgibacillus massiliensis Vm-5.</title>
        <authorList>
            <person name="Khelaifia S."/>
            <person name="Croce O."/>
            <person name="Lagier J.C."/>
            <person name="Raoult D."/>
        </authorList>
    </citation>
    <scope>NUCLEOTIDE SEQUENCE [LARGE SCALE GENOMIC DNA]</scope>
    <source>
        <strain evidence="2">Vm-5</strain>
    </source>
</reference>
<dbReference type="Proteomes" id="UP000028875">
    <property type="component" value="Unassembled WGS sequence"/>
</dbReference>
<comment type="caution">
    <text evidence="1">The sequence shown here is derived from an EMBL/GenBank/DDBJ whole genome shotgun (WGS) entry which is preliminary data.</text>
</comment>
<dbReference type="EMBL" id="CCDP010000002">
    <property type="protein sequence ID" value="CDQ40848.1"/>
    <property type="molecule type" value="Genomic_DNA"/>
</dbReference>
<dbReference type="OrthoDB" id="3782397at2"/>
<organism evidence="1 2">
    <name type="scientific">Virgibacillus massiliensis</name>
    <dbReference type="NCBI Taxonomy" id="1462526"/>
    <lineage>
        <taxon>Bacteria</taxon>
        <taxon>Bacillati</taxon>
        <taxon>Bacillota</taxon>
        <taxon>Bacilli</taxon>
        <taxon>Bacillales</taxon>
        <taxon>Bacillaceae</taxon>
        <taxon>Virgibacillus</taxon>
    </lineage>
</organism>
<proteinExistence type="predicted"/>
<dbReference type="RefSeq" id="WP_021292007.1">
    <property type="nucleotide sequence ID" value="NZ_BNER01000006.1"/>
</dbReference>
<protein>
    <recommendedName>
        <fullName evidence="3">Cupin</fullName>
    </recommendedName>
</protein>
<keyword evidence="2" id="KW-1185">Reference proteome</keyword>
<dbReference type="STRING" id="1462526.BN990_03181"/>
<gene>
    <name evidence="1" type="ORF">BN990_03181</name>
</gene>